<evidence type="ECO:0000313" key="4">
    <source>
        <dbReference type="EMBL" id="HJE23119.1"/>
    </source>
</evidence>
<evidence type="ECO:0000256" key="1">
    <source>
        <dbReference type="ARBA" id="ARBA00022729"/>
    </source>
</evidence>
<proteinExistence type="predicted"/>
<feature type="chain" id="PRO_5037688443" evidence="3">
    <location>
        <begin position="20"/>
        <end position="317"/>
    </location>
</feature>
<protein>
    <submittedName>
        <fullName evidence="4">Uncharacterized protein</fullName>
    </submittedName>
</protein>
<dbReference type="InterPro" id="IPR037873">
    <property type="entry name" value="BamE-like"/>
</dbReference>
<dbReference type="Gene3D" id="3.30.1450.10">
    <property type="match status" value="1"/>
</dbReference>
<evidence type="ECO:0000256" key="2">
    <source>
        <dbReference type="SAM" id="MobiDB-lite"/>
    </source>
</evidence>
<reference evidence="4" key="2">
    <citation type="submission" date="2021-09" db="EMBL/GenBank/DDBJ databases">
        <authorList>
            <person name="Gilroy R."/>
        </authorList>
    </citation>
    <scope>NUCLEOTIDE SEQUENCE</scope>
    <source>
        <strain evidence="4">316</strain>
    </source>
</reference>
<comment type="caution">
    <text evidence="4">The sequence shown here is derived from an EMBL/GenBank/DDBJ whole genome shotgun (WGS) entry which is preliminary data.</text>
</comment>
<feature type="region of interest" description="Disordered" evidence="2">
    <location>
        <begin position="126"/>
        <end position="149"/>
    </location>
</feature>
<feature type="compositionally biased region" description="Low complexity" evidence="2">
    <location>
        <begin position="215"/>
        <end position="229"/>
    </location>
</feature>
<feature type="signal peptide" evidence="3">
    <location>
        <begin position="1"/>
        <end position="19"/>
    </location>
</feature>
<accession>A0A921E0P5</accession>
<name>A0A921E0P5_9HYPH</name>
<dbReference type="EMBL" id="DYYG01000013">
    <property type="protein sequence ID" value="HJE23119.1"/>
    <property type="molecule type" value="Genomic_DNA"/>
</dbReference>
<feature type="region of interest" description="Disordered" evidence="2">
    <location>
        <begin position="182"/>
        <end position="231"/>
    </location>
</feature>
<gene>
    <name evidence="4" type="ORF">K8W01_05620</name>
</gene>
<organism evidence="4 5">
    <name type="scientific">Methylorubrum populi</name>
    <dbReference type="NCBI Taxonomy" id="223967"/>
    <lineage>
        <taxon>Bacteria</taxon>
        <taxon>Pseudomonadati</taxon>
        <taxon>Pseudomonadota</taxon>
        <taxon>Alphaproteobacteria</taxon>
        <taxon>Hyphomicrobiales</taxon>
        <taxon>Methylobacteriaceae</taxon>
        <taxon>Methylorubrum</taxon>
    </lineage>
</organism>
<evidence type="ECO:0000313" key="5">
    <source>
        <dbReference type="Proteomes" id="UP000742631"/>
    </source>
</evidence>
<dbReference type="Proteomes" id="UP000742631">
    <property type="component" value="Unassembled WGS sequence"/>
</dbReference>
<evidence type="ECO:0000256" key="3">
    <source>
        <dbReference type="SAM" id="SignalP"/>
    </source>
</evidence>
<dbReference type="AlphaFoldDB" id="A0A921E0P5"/>
<sequence>MRLLLATVLLAAACGSSLATTPSPFRTALAMAGGCGAHRVLAEERLGRLGTVAATAVPQGEADLFGKPAGQWTEDEIRDALSAFAACEILLGPEGTGRSERLARDLRSLKAALRRAIVVGHASAPIETGEERAPHGAGREGTPTGAARLRQGPAFTPALRSAPIAPAGPRPVAASVGIPQAEAPRAPTATPTASADLPENVPSDRTRHARPPTADPAAPSRPVPVAAHRPPTEQRACLVNLGTFELIEAEMRLPEVESLLGCRGSIDASATIPGIGTFETYLWSDRSGGGTITLVFQNQRLRSKAQRGLGAEAGRGG</sequence>
<feature type="compositionally biased region" description="Basic and acidic residues" evidence="2">
    <location>
        <begin position="129"/>
        <end position="138"/>
    </location>
</feature>
<keyword evidence="1 3" id="KW-0732">Signal</keyword>
<reference evidence="4" key="1">
    <citation type="journal article" date="2021" name="PeerJ">
        <title>Extensive microbial diversity within the chicken gut microbiome revealed by metagenomics and culture.</title>
        <authorList>
            <person name="Gilroy R."/>
            <person name="Ravi A."/>
            <person name="Getino M."/>
            <person name="Pursley I."/>
            <person name="Horton D.L."/>
            <person name="Alikhan N.F."/>
            <person name="Baker D."/>
            <person name="Gharbi K."/>
            <person name="Hall N."/>
            <person name="Watson M."/>
            <person name="Adriaenssens E.M."/>
            <person name="Foster-Nyarko E."/>
            <person name="Jarju S."/>
            <person name="Secka A."/>
            <person name="Antonio M."/>
            <person name="Oren A."/>
            <person name="Chaudhuri R.R."/>
            <person name="La Ragione R."/>
            <person name="Hildebrand F."/>
            <person name="Pallen M.J."/>
        </authorList>
    </citation>
    <scope>NUCLEOTIDE SEQUENCE</scope>
    <source>
        <strain evidence="4">316</strain>
    </source>
</reference>
<feature type="compositionally biased region" description="Low complexity" evidence="2">
    <location>
        <begin position="182"/>
        <end position="195"/>
    </location>
</feature>